<gene>
    <name evidence="6" type="ORF">AC477_03875</name>
</gene>
<dbReference type="Gene3D" id="3.40.50.300">
    <property type="entry name" value="P-loop containing nucleotide triphosphate hydrolases"/>
    <property type="match status" value="1"/>
</dbReference>
<dbReference type="InterPro" id="IPR027417">
    <property type="entry name" value="P-loop_NTPase"/>
</dbReference>
<protein>
    <submittedName>
        <fullName evidence="6">ABC transporter</fullName>
    </submittedName>
</protein>
<dbReference type="GO" id="GO:0005524">
    <property type="term" value="F:ATP binding"/>
    <property type="evidence" value="ECO:0007669"/>
    <property type="project" value="UniProtKB-KW"/>
</dbReference>
<comment type="similarity">
    <text evidence="1">Belongs to the ABC transporter superfamily.</text>
</comment>
<keyword evidence="3" id="KW-0547">Nucleotide-binding</keyword>
<accession>A0A0M0BTJ2</accession>
<sequence length="144" mass="16419">AMIVSSLTHNPKVLFLDEPTVGLDAQTRRRLWDLIRRLHLDGTTIFLTTHYIEEAEALCQRVGIIDQGCLIDLGKPLELRQRLGLVTVETLVNNKETRYQYFADRAAATSYVQNLPPEAKTIIIRDSNLEDVFVELTGRKVRVD</sequence>
<dbReference type="SUPFAM" id="SSF52540">
    <property type="entry name" value="P-loop containing nucleoside triphosphate hydrolases"/>
    <property type="match status" value="1"/>
</dbReference>
<dbReference type="InterPro" id="IPR050763">
    <property type="entry name" value="ABC_transporter_ATP-binding"/>
</dbReference>
<organism evidence="6 7">
    <name type="scientific">miscellaneous Crenarchaeota group-1 archaeon SG8-32-1</name>
    <dbReference type="NCBI Taxonomy" id="1685124"/>
    <lineage>
        <taxon>Archaea</taxon>
        <taxon>Candidatus Bathyarchaeota</taxon>
        <taxon>MCG-1</taxon>
    </lineage>
</organism>
<proteinExistence type="inferred from homology"/>
<keyword evidence="2" id="KW-0813">Transport</keyword>
<dbReference type="Proteomes" id="UP000037237">
    <property type="component" value="Unassembled WGS sequence"/>
</dbReference>
<evidence type="ECO:0000256" key="3">
    <source>
        <dbReference type="ARBA" id="ARBA00022741"/>
    </source>
</evidence>
<dbReference type="Pfam" id="PF13304">
    <property type="entry name" value="AAA_21"/>
    <property type="match status" value="1"/>
</dbReference>
<dbReference type="InterPro" id="IPR003959">
    <property type="entry name" value="ATPase_AAA_core"/>
</dbReference>
<reference evidence="6 7" key="1">
    <citation type="submission" date="2015-06" db="EMBL/GenBank/DDBJ databases">
        <title>New insights into the roles of widespread benthic archaea in carbon and nitrogen cycling.</title>
        <authorList>
            <person name="Lazar C.S."/>
            <person name="Baker B.J."/>
            <person name="Seitz K.W."/>
            <person name="Hyde A.S."/>
            <person name="Dick G.J."/>
            <person name="Hinrichs K.-U."/>
            <person name="Teske A.P."/>
        </authorList>
    </citation>
    <scope>NUCLEOTIDE SEQUENCE [LARGE SCALE GENOMIC DNA]</scope>
    <source>
        <strain evidence="6">SG8-32-1</strain>
    </source>
</reference>
<dbReference type="AlphaFoldDB" id="A0A0M0BTJ2"/>
<evidence type="ECO:0000313" key="7">
    <source>
        <dbReference type="Proteomes" id="UP000037237"/>
    </source>
</evidence>
<name>A0A0M0BTJ2_9ARCH</name>
<dbReference type="PANTHER" id="PTHR42711:SF5">
    <property type="entry name" value="ABC TRANSPORTER ATP-BINDING PROTEIN NATA"/>
    <property type="match status" value="1"/>
</dbReference>
<feature type="domain" description="ATPase AAA-type core" evidence="5">
    <location>
        <begin position="11"/>
        <end position="50"/>
    </location>
</feature>
<evidence type="ECO:0000256" key="1">
    <source>
        <dbReference type="ARBA" id="ARBA00005417"/>
    </source>
</evidence>
<evidence type="ECO:0000259" key="5">
    <source>
        <dbReference type="Pfam" id="PF13304"/>
    </source>
</evidence>
<dbReference type="EMBL" id="LFWU01000090">
    <property type="protein sequence ID" value="KON31779.1"/>
    <property type="molecule type" value="Genomic_DNA"/>
</dbReference>
<comment type="caution">
    <text evidence="6">The sequence shown here is derived from an EMBL/GenBank/DDBJ whole genome shotgun (WGS) entry which is preliminary data.</text>
</comment>
<keyword evidence="4" id="KW-0067">ATP-binding</keyword>
<evidence type="ECO:0000313" key="6">
    <source>
        <dbReference type="EMBL" id="KON31779.1"/>
    </source>
</evidence>
<dbReference type="GO" id="GO:0016887">
    <property type="term" value="F:ATP hydrolysis activity"/>
    <property type="evidence" value="ECO:0007669"/>
    <property type="project" value="InterPro"/>
</dbReference>
<evidence type="ECO:0000256" key="4">
    <source>
        <dbReference type="ARBA" id="ARBA00022840"/>
    </source>
</evidence>
<dbReference type="PANTHER" id="PTHR42711">
    <property type="entry name" value="ABC TRANSPORTER ATP-BINDING PROTEIN"/>
    <property type="match status" value="1"/>
</dbReference>
<feature type="non-terminal residue" evidence="6">
    <location>
        <position position="1"/>
    </location>
</feature>
<evidence type="ECO:0000256" key="2">
    <source>
        <dbReference type="ARBA" id="ARBA00022448"/>
    </source>
</evidence>